<dbReference type="PANTHER" id="PTHR31744:SF210">
    <property type="entry name" value="NAC DOMAIN-CONTAINING PROTEIN 86-LIKE"/>
    <property type="match status" value="1"/>
</dbReference>
<feature type="domain" description="NAC" evidence="7">
    <location>
        <begin position="6"/>
        <end position="155"/>
    </location>
</feature>
<dbReference type="InterPro" id="IPR003441">
    <property type="entry name" value="NAC-dom"/>
</dbReference>
<dbReference type="AlphaFoldDB" id="A0A8T2U4J7"/>
<dbReference type="GO" id="GO:0003677">
    <property type="term" value="F:DNA binding"/>
    <property type="evidence" value="ECO:0007669"/>
    <property type="project" value="UniProtKB-KW"/>
</dbReference>
<protein>
    <recommendedName>
        <fullName evidence="7">NAC domain-containing protein</fullName>
    </recommendedName>
</protein>
<dbReference type="PROSITE" id="PS51005">
    <property type="entry name" value="NAC"/>
    <property type="match status" value="1"/>
</dbReference>
<dbReference type="InterPro" id="IPR036093">
    <property type="entry name" value="NAC_dom_sf"/>
</dbReference>
<evidence type="ECO:0000256" key="2">
    <source>
        <dbReference type="ARBA" id="ARBA00023015"/>
    </source>
</evidence>
<keyword evidence="9" id="KW-1185">Reference proteome</keyword>
<gene>
    <name evidence="8" type="ORF">KP509_09G089400</name>
</gene>
<dbReference type="Pfam" id="PF02365">
    <property type="entry name" value="NAM"/>
    <property type="match status" value="1"/>
</dbReference>
<evidence type="ECO:0000313" key="9">
    <source>
        <dbReference type="Proteomes" id="UP000825935"/>
    </source>
</evidence>
<comment type="caution">
    <text evidence="8">The sequence shown here is derived from an EMBL/GenBank/DDBJ whole genome shotgun (WGS) entry which is preliminary data.</text>
</comment>
<evidence type="ECO:0000256" key="5">
    <source>
        <dbReference type="ARBA" id="ARBA00023242"/>
    </source>
</evidence>
<dbReference type="Gene3D" id="2.170.150.80">
    <property type="entry name" value="NAC domain"/>
    <property type="match status" value="1"/>
</dbReference>
<dbReference type="PANTHER" id="PTHR31744">
    <property type="entry name" value="PROTEIN CUP-SHAPED COTYLEDON 2-RELATED"/>
    <property type="match status" value="1"/>
</dbReference>
<dbReference type="OrthoDB" id="1911106at2759"/>
<comment type="subcellular location">
    <subcellularLocation>
        <location evidence="1">Nucleus</location>
    </subcellularLocation>
</comment>
<keyword evidence="2" id="KW-0805">Transcription regulation</keyword>
<reference evidence="8" key="1">
    <citation type="submission" date="2021-08" db="EMBL/GenBank/DDBJ databases">
        <title>WGS assembly of Ceratopteris richardii.</title>
        <authorList>
            <person name="Marchant D.B."/>
            <person name="Chen G."/>
            <person name="Jenkins J."/>
            <person name="Shu S."/>
            <person name="Leebens-Mack J."/>
            <person name="Grimwood J."/>
            <person name="Schmutz J."/>
            <person name="Soltis P."/>
            <person name="Soltis D."/>
            <person name="Chen Z.-H."/>
        </authorList>
    </citation>
    <scope>NUCLEOTIDE SEQUENCE</scope>
    <source>
        <strain evidence="8">Whitten #5841</strain>
        <tissue evidence="8">Leaf</tissue>
    </source>
</reference>
<evidence type="ECO:0000256" key="3">
    <source>
        <dbReference type="ARBA" id="ARBA00023125"/>
    </source>
</evidence>
<keyword evidence="6" id="KW-0812">Transmembrane</keyword>
<dbReference type="GO" id="GO:0006355">
    <property type="term" value="P:regulation of DNA-templated transcription"/>
    <property type="evidence" value="ECO:0007669"/>
    <property type="project" value="InterPro"/>
</dbReference>
<dbReference type="EMBL" id="CM035414">
    <property type="protein sequence ID" value="KAH7430232.1"/>
    <property type="molecule type" value="Genomic_DNA"/>
</dbReference>
<dbReference type="FunFam" id="2.170.150.80:FF:000002">
    <property type="entry name" value="Nac domain-containing protein 86"/>
    <property type="match status" value="1"/>
</dbReference>
<proteinExistence type="predicted"/>
<evidence type="ECO:0000256" key="1">
    <source>
        <dbReference type="ARBA" id="ARBA00004123"/>
    </source>
</evidence>
<keyword evidence="4" id="KW-0804">Transcription</keyword>
<feature type="transmembrane region" description="Helical" evidence="6">
    <location>
        <begin position="664"/>
        <end position="689"/>
    </location>
</feature>
<evidence type="ECO:0000256" key="4">
    <source>
        <dbReference type="ARBA" id="ARBA00023163"/>
    </source>
</evidence>
<organism evidence="8 9">
    <name type="scientific">Ceratopteris richardii</name>
    <name type="common">Triangle waterfern</name>
    <dbReference type="NCBI Taxonomy" id="49495"/>
    <lineage>
        <taxon>Eukaryota</taxon>
        <taxon>Viridiplantae</taxon>
        <taxon>Streptophyta</taxon>
        <taxon>Embryophyta</taxon>
        <taxon>Tracheophyta</taxon>
        <taxon>Polypodiopsida</taxon>
        <taxon>Polypodiidae</taxon>
        <taxon>Polypodiales</taxon>
        <taxon>Pteridineae</taxon>
        <taxon>Pteridaceae</taxon>
        <taxon>Parkerioideae</taxon>
        <taxon>Ceratopteris</taxon>
    </lineage>
</organism>
<name>A0A8T2U4J7_CERRI</name>
<dbReference type="SUPFAM" id="SSF101941">
    <property type="entry name" value="NAC domain"/>
    <property type="match status" value="1"/>
</dbReference>
<evidence type="ECO:0000259" key="7">
    <source>
        <dbReference type="PROSITE" id="PS51005"/>
    </source>
</evidence>
<keyword evidence="5" id="KW-0539">Nucleus</keyword>
<evidence type="ECO:0000256" key="6">
    <source>
        <dbReference type="SAM" id="Phobius"/>
    </source>
</evidence>
<dbReference type="GO" id="GO:0005634">
    <property type="term" value="C:nucleus"/>
    <property type="evidence" value="ECO:0007669"/>
    <property type="project" value="UniProtKB-SubCell"/>
</dbReference>
<keyword evidence="6" id="KW-1133">Transmembrane helix</keyword>
<keyword evidence="6" id="KW-0472">Membrane</keyword>
<sequence length="698" mass="76819">MGKLALPPGFRFHPTDEELVSYYLKRKVSGRKIEFEAIGEIDLYKFEPWDLPEFSRLKTKDLEWYFFCPRDRKYPNGSRSNRATDNGYWKATGKDREVLSHSLSVGMKKTLVYYKGRAPKGERTNWVMHEYRLDDAESDRNALLNGYVLCRIYQKSGAGPKNGEQYGAPVEEEEWDGSAGEVGERTDFGVSLSSVLQSPGASGEIYETNPSPGKADCLPADVKTESVYLASSGEKFTKPPIEMISEVKEHEIVNQSDGGCKTCICMGSGNIMNTDVMIGSFSSNYDDEEDMLREIEGLVTTSVQDDAHNNSFEDPSGLPSDGDFFELDDLPPVLDLNHHVEGEDYRKDLGAILKSVNIKTDRNLWPGGPEDLVESSLQVNLSKSSNCDLDCLTFNRNEVERSSPYSGCYGTQCLYRNIGSEELEYSDVLHFFEQFDTFKSVEGPLSTSSSGGSMLTDQAQANESKLTEQCECDEEDEQFVDSIMSFSDVVEEDLGVNSNGLGNDKGYLPDALTVNKEQPADLDRSIQNKVDSSIGCSQSLQEKRTEEGYVPNPEAQEASVELFGSSKGASKALGTILSCLEYLPILPANAADMPPLQSGAVASGSISVMGSNDSTQEVGFKCTCARRKSSSHCLACSRSKRGSFVKPLSFIGGKKVVGKQSVSLMAVAMLGLLWLFFWMMMVGGAFKLLGGVYRIILS</sequence>
<dbReference type="Proteomes" id="UP000825935">
    <property type="component" value="Chromosome 9"/>
</dbReference>
<accession>A0A8T2U4J7</accession>
<keyword evidence="3" id="KW-0238">DNA-binding</keyword>
<evidence type="ECO:0000313" key="8">
    <source>
        <dbReference type="EMBL" id="KAH7430232.1"/>
    </source>
</evidence>